<reference evidence="6" key="1">
    <citation type="submission" date="2018-01" db="EMBL/GenBank/DDBJ databases">
        <authorList>
            <person name="Yu X.-D."/>
        </authorList>
    </citation>
    <scope>NUCLEOTIDE SEQUENCE</scope>
    <source>
        <strain evidence="6">ZX-21</strain>
    </source>
</reference>
<evidence type="ECO:0000256" key="4">
    <source>
        <dbReference type="ARBA" id="ARBA00023235"/>
    </source>
</evidence>
<dbReference type="InterPro" id="IPR029045">
    <property type="entry name" value="ClpP/crotonase-like_dom_sf"/>
</dbReference>
<gene>
    <name evidence="6" type="ORF">C0068_18695</name>
    <name evidence="7" type="ORF">D0911_14215</name>
</gene>
<dbReference type="PANTHER" id="PTHR43684:SF1">
    <property type="entry name" value="ENOYL-COA DELTA ISOMERASE 2"/>
    <property type="match status" value="1"/>
</dbReference>
<comment type="subcellular location">
    <subcellularLocation>
        <location evidence="1">Peroxisome</location>
    </subcellularLocation>
</comment>
<dbReference type="SUPFAM" id="SSF52096">
    <property type="entry name" value="ClpP/crotonase"/>
    <property type="match status" value="1"/>
</dbReference>
<dbReference type="RefSeq" id="WP_103685986.1">
    <property type="nucleotide sequence ID" value="NZ_PQGG01000044.1"/>
</dbReference>
<evidence type="ECO:0000313" key="9">
    <source>
        <dbReference type="Proteomes" id="UP000274695"/>
    </source>
</evidence>
<dbReference type="GO" id="GO:0004165">
    <property type="term" value="F:delta(3)-delta(2)-enoyl-CoA isomerase activity"/>
    <property type="evidence" value="ECO:0007669"/>
    <property type="project" value="UniProtKB-ARBA"/>
</dbReference>
<dbReference type="Gene3D" id="3.90.226.10">
    <property type="entry name" value="2-enoyl-CoA Hydratase, Chain A, domain 1"/>
    <property type="match status" value="1"/>
</dbReference>
<evidence type="ECO:0000313" key="8">
    <source>
        <dbReference type="Proteomes" id="UP000237222"/>
    </source>
</evidence>
<keyword evidence="4" id="KW-0413">Isomerase</keyword>
<name>A0A2S4HAN7_9GAMM</name>
<dbReference type="AlphaFoldDB" id="A0A2S4HAN7"/>
<evidence type="ECO:0000256" key="2">
    <source>
        <dbReference type="ARBA" id="ARBA00005254"/>
    </source>
</evidence>
<reference evidence="7 9" key="2">
    <citation type="submission" date="2018-10" db="EMBL/GenBank/DDBJ databases">
        <title>Draft genome sequence of Zhongshania sp. DSW25-10.</title>
        <authorList>
            <person name="Oh J."/>
        </authorList>
    </citation>
    <scope>NUCLEOTIDE SEQUENCE [LARGE SCALE GENOMIC DNA]</scope>
    <source>
        <strain evidence="7 9">DSW25-10</strain>
    </source>
</reference>
<dbReference type="Proteomes" id="UP000274695">
    <property type="component" value="Unassembled WGS sequence"/>
</dbReference>
<sequence length="269" mass="29098">MIKEIGPVHTRRHGRVLHVILSRPALKNAINEEMVTSLYRCLRDAAQDDSVGAVVLEGAGDAFCSGADIKNLALGIEHTRKYSTEVLLRVGAEAAMLLHEMPKPTIAMIRGPAVGGGLSLALACDFRLADTTATLGYAHTKIGLSGDFAAAYFLSKWMGAGKAREFCLLCPTYSADEAFKNGLLSKVCEVDALCGEVESLATRLADGPTNALGCIKSNLKNAEEMSCESYIAEEIKNFQRCRNSEEHREALAAFLEKREPVLPRVKAAR</sequence>
<evidence type="ECO:0000256" key="5">
    <source>
        <dbReference type="RuleBase" id="RU003707"/>
    </source>
</evidence>
<protein>
    <submittedName>
        <fullName evidence="6">Enoyl-CoA hydratase</fullName>
    </submittedName>
</protein>
<dbReference type="Proteomes" id="UP000237222">
    <property type="component" value="Unassembled WGS sequence"/>
</dbReference>
<keyword evidence="3" id="KW-0576">Peroxisome</keyword>
<dbReference type="InterPro" id="IPR018376">
    <property type="entry name" value="Enoyl-CoA_hyd/isom_CS"/>
</dbReference>
<dbReference type="PROSITE" id="PS00166">
    <property type="entry name" value="ENOYL_COA_HYDRATASE"/>
    <property type="match status" value="1"/>
</dbReference>
<comment type="caution">
    <text evidence="6">The sequence shown here is derived from an EMBL/GenBank/DDBJ whole genome shotgun (WGS) entry which is preliminary data.</text>
</comment>
<accession>A0A2S4HAN7</accession>
<dbReference type="EMBL" id="PQGG01000044">
    <property type="protein sequence ID" value="POP51019.1"/>
    <property type="molecule type" value="Genomic_DNA"/>
</dbReference>
<dbReference type="Pfam" id="PF00378">
    <property type="entry name" value="ECH_1"/>
    <property type="match status" value="1"/>
</dbReference>
<dbReference type="InterPro" id="IPR001753">
    <property type="entry name" value="Enoyl-CoA_hydra/iso"/>
</dbReference>
<dbReference type="Gene3D" id="1.10.12.10">
    <property type="entry name" value="Lyase 2-enoyl-coa Hydratase, Chain A, domain 2"/>
    <property type="match status" value="1"/>
</dbReference>
<dbReference type="OrthoDB" id="9797151at2"/>
<dbReference type="CDD" id="cd06558">
    <property type="entry name" value="crotonase-like"/>
    <property type="match status" value="1"/>
</dbReference>
<keyword evidence="9" id="KW-1185">Reference proteome</keyword>
<dbReference type="InterPro" id="IPR014748">
    <property type="entry name" value="Enoyl-CoA_hydra_C"/>
</dbReference>
<organism evidence="6 8">
    <name type="scientific">Zhongshania marina</name>
    <dbReference type="NCBI Taxonomy" id="2304603"/>
    <lineage>
        <taxon>Bacteria</taxon>
        <taxon>Pseudomonadati</taxon>
        <taxon>Pseudomonadota</taxon>
        <taxon>Gammaproteobacteria</taxon>
        <taxon>Cellvibrionales</taxon>
        <taxon>Spongiibacteraceae</taxon>
        <taxon>Zhongshania</taxon>
    </lineage>
</organism>
<dbReference type="PANTHER" id="PTHR43684">
    <property type="match status" value="1"/>
</dbReference>
<evidence type="ECO:0000256" key="1">
    <source>
        <dbReference type="ARBA" id="ARBA00004275"/>
    </source>
</evidence>
<evidence type="ECO:0000313" key="6">
    <source>
        <dbReference type="EMBL" id="POP51019.1"/>
    </source>
</evidence>
<proteinExistence type="inferred from homology"/>
<dbReference type="EMBL" id="RHGB01000016">
    <property type="protein sequence ID" value="RNL60170.1"/>
    <property type="molecule type" value="Genomic_DNA"/>
</dbReference>
<dbReference type="InterPro" id="IPR051053">
    <property type="entry name" value="ECH/Chromodomain_protein"/>
</dbReference>
<evidence type="ECO:0000256" key="3">
    <source>
        <dbReference type="ARBA" id="ARBA00023140"/>
    </source>
</evidence>
<comment type="similarity">
    <text evidence="2 5">Belongs to the enoyl-CoA hydratase/isomerase family.</text>
</comment>
<evidence type="ECO:0000313" key="7">
    <source>
        <dbReference type="EMBL" id="RNL60170.1"/>
    </source>
</evidence>